<dbReference type="EMBL" id="KQ965734">
    <property type="protein sequence ID" value="KXS20736.1"/>
    <property type="molecule type" value="Genomic_DNA"/>
</dbReference>
<proteinExistence type="predicted"/>
<feature type="compositionally biased region" description="Basic residues" evidence="1">
    <location>
        <begin position="174"/>
        <end position="189"/>
    </location>
</feature>
<name>A0A139AVH6_GONPJ</name>
<evidence type="ECO:0000313" key="3">
    <source>
        <dbReference type="Proteomes" id="UP000070544"/>
    </source>
</evidence>
<keyword evidence="3" id="KW-1185">Reference proteome</keyword>
<protein>
    <submittedName>
        <fullName evidence="2">Uncharacterized protein</fullName>
    </submittedName>
</protein>
<accession>A0A139AVH6</accession>
<feature type="compositionally biased region" description="Basic and acidic residues" evidence="1">
    <location>
        <begin position="147"/>
        <end position="173"/>
    </location>
</feature>
<feature type="region of interest" description="Disordered" evidence="1">
    <location>
        <begin position="83"/>
        <end position="189"/>
    </location>
</feature>
<feature type="compositionally biased region" description="Polar residues" evidence="1">
    <location>
        <begin position="85"/>
        <end position="95"/>
    </location>
</feature>
<dbReference type="AlphaFoldDB" id="A0A139AVH6"/>
<reference evidence="2 3" key="1">
    <citation type="journal article" date="2015" name="Genome Biol. Evol.">
        <title>Phylogenomic analyses indicate that early fungi evolved digesting cell walls of algal ancestors of land plants.</title>
        <authorList>
            <person name="Chang Y."/>
            <person name="Wang S."/>
            <person name="Sekimoto S."/>
            <person name="Aerts A.L."/>
            <person name="Choi C."/>
            <person name="Clum A."/>
            <person name="LaButti K.M."/>
            <person name="Lindquist E.A."/>
            <person name="Yee Ngan C."/>
            <person name="Ohm R.A."/>
            <person name="Salamov A.A."/>
            <person name="Grigoriev I.V."/>
            <person name="Spatafora J.W."/>
            <person name="Berbee M.L."/>
        </authorList>
    </citation>
    <scope>NUCLEOTIDE SEQUENCE [LARGE SCALE GENOMIC DNA]</scope>
    <source>
        <strain evidence="2 3">JEL478</strain>
    </source>
</reference>
<evidence type="ECO:0000313" key="2">
    <source>
        <dbReference type="EMBL" id="KXS20736.1"/>
    </source>
</evidence>
<gene>
    <name evidence="2" type="ORF">M427DRAFT_343816</name>
</gene>
<feature type="compositionally biased region" description="Basic and acidic residues" evidence="1">
    <location>
        <begin position="115"/>
        <end position="125"/>
    </location>
</feature>
<dbReference type="Proteomes" id="UP000070544">
    <property type="component" value="Unassembled WGS sequence"/>
</dbReference>
<organism evidence="2 3">
    <name type="scientific">Gonapodya prolifera (strain JEL478)</name>
    <name type="common">Monoblepharis prolifera</name>
    <dbReference type="NCBI Taxonomy" id="1344416"/>
    <lineage>
        <taxon>Eukaryota</taxon>
        <taxon>Fungi</taxon>
        <taxon>Fungi incertae sedis</taxon>
        <taxon>Chytridiomycota</taxon>
        <taxon>Chytridiomycota incertae sedis</taxon>
        <taxon>Monoblepharidomycetes</taxon>
        <taxon>Monoblepharidales</taxon>
        <taxon>Gonapodyaceae</taxon>
        <taxon>Gonapodya</taxon>
    </lineage>
</organism>
<evidence type="ECO:0000256" key="1">
    <source>
        <dbReference type="SAM" id="MobiDB-lite"/>
    </source>
</evidence>
<feature type="compositionally biased region" description="Basic residues" evidence="1">
    <location>
        <begin position="126"/>
        <end position="135"/>
    </location>
</feature>
<sequence>MNAISRARLASLAHNDHFILACYIDLDLCNGFRLLNRPTFGRTRGRNYIHLSLPFLWPSVLQRQRDDFERLLARSYSSWFKKDQSTSSAASTSPRVQPVPQATRDEGHGGNAQPEKNDNSDDHITSKKSKRVKRLRVSDTEDSDTEAVSKESSRDAQKENLDTNEMRSSDQKNTKQKPGKIAKMRHQCC</sequence>